<feature type="domain" description="Metallo-beta-lactamase" evidence="1">
    <location>
        <begin position="236"/>
        <end position="314"/>
    </location>
</feature>
<dbReference type="InterPro" id="IPR001279">
    <property type="entry name" value="Metallo-B-lactamas"/>
</dbReference>
<evidence type="ECO:0000259" key="1">
    <source>
        <dbReference type="Pfam" id="PF12706"/>
    </source>
</evidence>
<dbReference type="STRING" id="1817758.A2150_01675"/>
<protein>
    <submittedName>
        <fullName evidence="2">Ribonuclease Z</fullName>
    </submittedName>
</protein>
<dbReference type="SUPFAM" id="SSF56281">
    <property type="entry name" value="Metallo-hydrolase/oxidoreductase"/>
    <property type="match status" value="1"/>
</dbReference>
<dbReference type="Proteomes" id="UP000177925">
    <property type="component" value="Unassembled WGS sequence"/>
</dbReference>
<feature type="domain" description="Metallo-beta-lactamase" evidence="1">
    <location>
        <begin position="21"/>
        <end position="122"/>
    </location>
</feature>
<gene>
    <name evidence="2" type="ORF">A2150_01675</name>
</gene>
<comment type="caution">
    <text evidence="2">The sequence shown here is derived from an EMBL/GenBank/DDBJ whole genome shotgun (WGS) entry which is preliminary data.</text>
</comment>
<dbReference type="PANTHER" id="PTHR46018:SF7">
    <property type="entry name" value="RIBONUCLEASE Z"/>
    <property type="match status" value="1"/>
</dbReference>
<dbReference type="AlphaFoldDB" id="A0A1F6TCK2"/>
<reference evidence="2 3" key="1">
    <citation type="journal article" date="2016" name="Nat. Commun.">
        <title>Thousands of microbial genomes shed light on interconnected biogeochemical processes in an aquifer system.</title>
        <authorList>
            <person name="Anantharaman K."/>
            <person name="Brown C.T."/>
            <person name="Hug L.A."/>
            <person name="Sharon I."/>
            <person name="Castelle C.J."/>
            <person name="Probst A.J."/>
            <person name="Thomas B.C."/>
            <person name="Singh A."/>
            <person name="Wilkins M.J."/>
            <person name="Karaoz U."/>
            <person name="Brodie E.L."/>
            <person name="Williams K.H."/>
            <person name="Hubbard S.S."/>
            <person name="Banfield J.F."/>
        </authorList>
    </citation>
    <scope>NUCLEOTIDE SEQUENCE [LARGE SCALE GENOMIC DNA]</scope>
</reference>
<dbReference type="InterPro" id="IPR036866">
    <property type="entry name" value="RibonucZ/Hydroxyglut_hydro"/>
</dbReference>
<accession>A0A1F6TCK2</accession>
<sequence length="346" mass="38781">MKPLFHPMLVNDAFGDPGLYVDCLFDKCALLFDLGDIRALAARKLLRLTDVFVSHTHMDHFMGFDWLVRVCLGRPRALRLYGPPGFLAQVEHRLAAYTWNLVQNYEADFTLEVLEAHPDGSAQRAAFHCKRGFQRQDEEALTLHAGILREEEGFRVRAAFLDHKTACLGFALEENQHLNVWKNKLDELGLPPGPWLQEFKHAVRRGLPPETRFRAWWRADGRTHERWFALGALEATALRIVPGQKLAYVTDVVYHEANAARIVELARGADALYIEAPFLEQDAERAAAKYHLTAAQAGRLARAAGVKSVVPFHFSPVYHDRGAALRAEVERAFAGPGAPCNTGAGK</sequence>
<dbReference type="Gene3D" id="3.60.15.10">
    <property type="entry name" value="Ribonuclease Z/Hydroxyacylglutathione hydrolase-like"/>
    <property type="match status" value="1"/>
</dbReference>
<dbReference type="Pfam" id="PF12706">
    <property type="entry name" value="Lactamase_B_2"/>
    <property type="match status" value="2"/>
</dbReference>
<proteinExistence type="predicted"/>
<evidence type="ECO:0000313" key="2">
    <source>
        <dbReference type="EMBL" id="OGI42796.1"/>
    </source>
</evidence>
<dbReference type="PANTHER" id="PTHR46018">
    <property type="entry name" value="ZINC PHOSPHODIESTERASE ELAC PROTEIN 1"/>
    <property type="match status" value="1"/>
</dbReference>
<dbReference type="GO" id="GO:0042781">
    <property type="term" value="F:3'-tRNA processing endoribonuclease activity"/>
    <property type="evidence" value="ECO:0007669"/>
    <property type="project" value="TreeGrafter"/>
</dbReference>
<evidence type="ECO:0000313" key="3">
    <source>
        <dbReference type="Proteomes" id="UP000177925"/>
    </source>
</evidence>
<organism evidence="2 3">
    <name type="scientific">Candidatus Muproteobacteria bacterium RBG_16_64_11</name>
    <dbReference type="NCBI Taxonomy" id="1817758"/>
    <lineage>
        <taxon>Bacteria</taxon>
        <taxon>Pseudomonadati</taxon>
        <taxon>Pseudomonadota</taxon>
        <taxon>Candidatus Muproteobacteria</taxon>
    </lineage>
</organism>
<name>A0A1F6TCK2_9PROT</name>
<dbReference type="EMBL" id="MFSS01000078">
    <property type="protein sequence ID" value="OGI42796.1"/>
    <property type="molecule type" value="Genomic_DNA"/>
</dbReference>
<dbReference type="NCBIfam" id="NF002558">
    <property type="entry name" value="PRK02126.1"/>
    <property type="match status" value="1"/>
</dbReference>